<comment type="caution">
    <text evidence="1">The sequence shown here is derived from an EMBL/GenBank/DDBJ whole genome shotgun (WGS) entry which is preliminary data.</text>
</comment>
<protein>
    <submittedName>
        <fullName evidence="1">Uncharacterized protein</fullName>
    </submittedName>
</protein>
<gene>
    <name evidence="1" type="ORF">CO172_01510</name>
</gene>
<dbReference type="EMBL" id="PFWS01000022">
    <property type="protein sequence ID" value="PJA47419.1"/>
    <property type="molecule type" value="Genomic_DNA"/>
</dbReference>
<evidence type="ECO:0000313" key="2">
    <source>
        <dbReference type="Proteomes" id="UP000229749"/>
    </source>
</evidence>
<reference evidence="2" key="1">
    <citation type="submission" date="2017-09" db="EMBL/GenBank/DDBJ databases">
        <title>Depth-based differentiation of microbial function through sediment-hosted aquifers and enrichment of novel symbionts in the deep terrestrial subsurface.</title>
        <authorList>
            <person name="Probst A.J."/>
            <person name="Ladd B."/>
            <person name="Jarett J.K."/>
            <person name="Geller-Mcgrath D.E."/>
            <person name="Sieber C.M.K."/>
            <person name="Emerson J.B."/>
            <person name="Anantharaman K."/>
            <person name="Thomas B.C."/>
            <person name="Malmstrom R."/>
            <person name="Stieglmeier M."/>
            <person name="Klingl A."/>
            <person name="Woyke T."/>
            <person name="Ryan C.M."/>
            <person name="Banfield J.F."/>
        </authorList>
    </citation>
    <scope>NUCLEOTIDE SEQUENCE [LARGE SCALE GENOMIC DNA]</scope>
</reference>
<organism evidence="1 2">
    <name type="scientific">Candidatus Uhrbacteria bacterium CG_4_9_14_3_um_filter_36_7</name>
    <dbReference type="NCBI Taxonomy" id="1975033"/>
    <lineage>
        <taxon>Bacteria</taxon>
        <taxon>Candidatus Uhriibacteriota</taxon>
    </lineage>
</organism>
<proteinExistence type="predicted"/>
<sequence length="120" mass="13631">MHHKFSQFFLLSFIIIALIFGPRAVFAHQHTSQKHPCSSNQTSIPINIPHSCALHCLSLVKNETKTTVETKTVSPLLENVLLITEPIIFPINLTKKINTIFLKSNVFRDTDPLLTIIKRE</sequence>
<accession>A0A2M7XHU0</accession>
<evidence type="ECO:0000313" key="1">
    <source>
        <dbReference type="EMBL" id="PJA47419.1"/>
    </source>
</evidence>
<dbReference type="Proteomes" id="UP000229749">
    <property type="component" value="Unassembled WGS sequence"/>
</dbReference>
<dbReference type="AlphaFoldDB" id="A0A2M7XHU0"/>
<name>A0A2M7XHU0_9BACT</name>